<protein>
    <recommendedName>
        <fullName evidence="12">Presequence translocated-associated motor subunit PAM17</fullName>
    </recommendedName>
</protein>
<proteinExistence type="inferred from homology"/>
<evidence type="ECO:0000256" key="12">
    <source>
        <dbReference type="RuleBase" id="RU367146"/>
    </source>
</evidence>
<keyword evidence="8 12" id="KW-1133">Transmembrane helix</keyword>
<accession>A0AAD7UZY5</accession>
<evidence type="ECO:0000256" key="1">
    <source>
        <dbReference type="ARBA" id="ARBA00004448"/>
    </source>
</evidence>
<dbReference type="InterPro" id="IPR013875">
    <property type="entry name" value="Pam17"/>
</dbReference>
<comment type="subcellular location">
    <subcellularLocation>
        <location evidence="1 12">Mitochondrion inner membrane</location>
        <topology evidence="1 12">Multi-pass membrane protein</topology>
    </subcellularLocation>
</comment>
<gene>
    <name evidence="14" type="ORF">O0I10_009079</name>
</gene>
<evidence type="ECO:0000256" key="13">
    <source>
        <dbReference type="SAM" id="MobiDB-lite"/>
    </source>
</evidence>
<feature type="transmembrane region" description="Helical" evidence="12">
    <location>
        <begin position="69"/>
        <end position="88"/>
    </location>
</feature>
<dbReference type="Proteomes" id="UP001234581">
    <property type="component" value="Unassembled WGS sequence"/>
</dbReference>
<dbReference type="RefSeq" id="XP_058340124.1">
    <property type="nucleotide sequence ID" value="XM_058489076.1"/>
</dbReference>
<evidence type="ECO:0000256" key="4">
    <source>
        <dbReference type="ARBA" id="ARBA00022692"/>
    </source>
</evidence>
<evidence type="ECO:0000256" key="10">
    <source>
        <dbReference type="ARBA" id="ARBA00023128"/>
    </source>
</evidence>
<keyword evidence="3 12" id="KW-0813">Transport</keyword>
<dbReference type="PANTHER" id="PTHR28021">
    <property type="entry name" value="PRESEQUENCE TRANSLOCATED-ASSOCIATED MOTOR SUBUNIT PAM17, MITOCHONDRIAL"/>
    <property type="match status" value="1"/>
</dbReference>
<evidence type="ECO:0000313" key="14">
    <source>
        <dbReference type="EMBL" id="KAJ8655211.1"/>
    </source>
</evidence>
<comment type="caution">
    <text evidence="14">The sequence shown here is derived from an EMBL/GenBank/DDBJ whole genome shotgun (WGS) entry which is preliminary data.</text>
</comment>
<comment type="function">
    <text evidence="12">Component of the PAM complex, a complex required for the translocation of transit peptide-containing proteins from the inner membrane into the mitochondrial matrix in an ATP-dependent manner.</text>
</comment>
<evidence type="ECO:0000256" key="3">
    <source>
        <dbReference type="ARBA" id="ARBA00022448"/>
    </source>
</evidence>
<dbReference type="GO" id="GO:0030150">
    <property type="term" value="P:protein import into mitochondrial matrix"/>
    <property type="evidence" value="ECO:0007669"/>
    <property type="project" value="UniProtKB-UniRule"/>
</dbReference>
<evidence type="ECO:0000256" key="9">
    <source>
        <dbReference type="ARBA" id="ARBA00023010"/>
    </source>
</evidence>
<dbReference type="PANTHER" id="PTHR28021:SF1">
    <property type="entry name" value="PRESEQUENCE TRANSLOCATED-ASSOCIATED MOTOR SUBUNIT PAM17, MITOCHONDRIAL"/>
    <property type="match status" value="1"/>
</dbReference>
<reference evidence="14 15" key="1">
    <citation type="submission" date="2023-03" db="EMBL/GenBank/DDBJ databases">
        <title>Genome sequence of Lichtheimia ornata CBS 291.66.</title>
        <authorList>
            <person name="Mohabir J.T."/>
            <person name="Shea T.P."/>
            <person name="Kurbessoian T."/>
            <person name="Berby B."/>
            <person name="Fontaine J."/>
            <person name="Livny J."/>
            <person name="Gnirke A."/>
            <person name="Stajich J.E."/>
            <person name="Cuomo C.A."/>
        </authorList>
    </citation>
    <scope>NUCLEOTIDE SEQUENCE [LARGE SCALE GENOMIC DNA]</scope>
    <source>
        <strain evidence="14">CBS 291.66</strain>
    </source>
</reference>
<dbReference type="AlphaFoldDB" id="A0AAD7UZY5"/>
<comment type="similarity">
    <text evidence="2 12">Belongs to the PAM17 family.</text>
</comment>
<evidence type="ECO:0000256" key="7">
    <source>
        <dbReference type="ARBA" id="ARBA00022946"/>
    </source>
</evidence>
<evidence type="ECO:0000256" key="11">
    <source>
        <dbReference type="ARBA" id="ARBA00023136"/>
    </source>
</evidence>
<organism evidence="14 15">
    <name type="scientific">Lichtheimia ornata</name>
    <dbReference type="NCBI Taxonomy" id="688661"/>
    <lineage>
        <taxon>Eukaryota</taxon>
        <taxon>Fungi</taxon>
        <taxon>Fungi incertae sedis</taxon>
        <taxon>Mucoromycota</taxon>
        <taxon>Mucoromycotina</taxon>
        <taxon>Mucoromycetes</taxon>
        <taxon>Mucorales</taxon>
        <taxon>Lichtheimiaceae</taxon>
        <taxon>Lichtheimia</taxon>
    </lineage>
</organism>
<evidence type="ECO:0000256" key="8">
    <source>
        <dbReference type="ARBA" id="ARBA00022989"/>
    </source>
</evidence>
<keyword evidence="4 12" id="KW-0812">Transmembrane</keyword>
<dbReference type="GeneID" id="83216486"/>
<dbReference type="Pfam" id="PF08566">
    <property type="entry name" value="Pam17"/>
    <property type="match status" value="1"/>
</dbReference>
<keyword evidence="7" id="KW-0809">Transit peptide</keyword>
<dbReference type="GO" id="GO:0001405">
    <property type="term" value="C:PAM complex, Tim23 associated import motor"/>
    <property type="evidence" value="ECO:0007669"/>
    <property type="project" value="UniProtKB-UniRule"/>
</dbReference>
<feature type="transmembrane region" description="Helical" evidence="12">
    <location>
        <begin position="108"/>
        <end position="130"/>
    </location>
</feature>
<feature type="region of interest" description="Disordered" evidence="13">
    <location>
        <begin position="28"/>
        <end position="48"/>
    </location>
</feature>
<dbReference type="EMBL" id="JARTCD010000051">
    <property type="protein sequence ID" value="KAJ8655211.1"/>
    <property type="molecule type" value="Genomic_DNA"/>
</dbReference>
<keyword evidence="10 12" id="KW-0496">Mitochondrion</keyword>
<comment type="subunit">
    <text evidence="12">Component of the PAM complex.</text>
</comment>
<keyword evidence="15" id="KW-1185">Reference proteome</keyword>
<evidence type="ECO:0000256" key="5">
    <source>
        <dbReference type="ARBA" id="ARBA00022792"/>
    </source>
</evidence>
<evidence type="ECO:0000313" key="15">
    <source>
        <dbReference type="Proteomes" id="UP001234581"/>
    </source>
</evidence>
<evidence type="ECO:0000256" key="6">
    <source>
        <dbReference type="ARBA" id="ARBA00022927"/>
    </source>
</evidence>
<sequence>MSLASLPLRRLATTNPSTKIAGARFTSTTAESTETEKTQQQQQQEETTTAIPSWNDYFNLRKKRRMYEMVACVPSAIAPTIGSIAYFSQLEIDPFTTFFGMDPVMASALATVGAGVGGFMVGPIIGNGLFKAMNGKIAPAMDARDKAFFERIKANRADARLNSIRNPVPDYYGEKIQSVADYRSWLRKQREHYRKGVFGGKSDGLEDD</sequence>
<keyword evidence="9 12" id="KW-0811">Translocation</keyword>
<name>A0AAD7UZY5_9FUNG</name>
<keyword evidence="5 12" id="KW-0999">Mitochondrion inner membrane</keyword>
<keyword evidence="11 12" id="KW-0472">Membrane</keyword>
<evidence type="ECO:0000256" key="2">
    <source>
        <dbReference type="ARBA" id="ARBA00006837"/>
    </source>
</evidence>
<keyword evidence="6 12" id="KW-0653">Protein transport</keyword>